<dbReference type="Proteomes" id="UP001241377">
    <property type="component" value="Unassembled WGS sequence"/>
</dbReference>
<dbReference type="EMBL" id="JASBWR010000076">
    <property type="protein sequence ID" value="KAJ9098492.1"/>
    <property type="molecule type" value="Genomic_DNA"/>
</dbReference>
<protein>
    <submittedName>
        <fullName evidence="1">Uncharacterized protein</fullName>
    </submittedName>
</protein>
<reference evidence="1" key="1">
    <citation type="submission" date="2023-04" db="EMBL/GenBank/DDBJ databases">
        <title>Draft Genome sequencing of Naganishia species isolated from polar environments using Oxford Nanopore Technology.</title>
        <authorList>
            <person name="Leo P."/>
            <person name="Venkateswaran K."/>
        </authorList>
    </citation>
    <scope>NUCLEOTIDE SEQUENCE</scope>
    <source>
        <strain evidence="1">MNA-CCFEE 5261</strain>
    </source>
</reference>
<keyword evidence="2" id="KW-1185">Reference proteome</keyword>
<evidence type="ECO:0000313" key="2">
    <source>
        <dbReference type="Proteomes" id="UP001241377"/>
    </source>
</evidence>
<gene>
    <name evidence="1" type="ORF">QFC19_006359</name>
</gene>
<proteinExistence type="predicted"/>
<name>A0ACC2VIW4_9TREE</name>
<organism evidence="1 2">
    <name type="scientific">Naganishia cerealis</name>
    <dbReference type="NCBI Taxonomy" id="610337"/>
    <lineage>
        <taxon>Eukaryota</taxon>
        <taxon>Fungi</taxon>
        <taxon>Dikarya</taxon>
        <taxon>Basidiomycota</taxon>
        <taxon>Agaricomycotina</taxon>
        <taxon>Tremellomycetes</taxon>
        <taxon>Filobasidiales</taxon>
        <taxon>Filobasidiaceae</taxon>
        <taxon>Naganishia</taxon>
    </lineage>
</organism>
<evidence type="ECO:0000313" key="1">
    <source>
        <dbReference type="EMBL" id="KAJ9098492.1"/>
    </source>
</evidence>
<sequence>MAFFKSRSASSSRRSSSVSLKPQPPNSEIFTSPPPGCVPKTRPTYTSEQQAQIEELRKYAFSLLLPESDPYHPWEKRFLSDPGCAPRYMRASKWKLDNAKERIKGTLEWRRDYKPELIHESDVSPEAETGKIILNGFDVDGRPILYMRPGRENQKTSPRQIRHLIFHLERAIDFMPPNVETVVIIVDYASATSQSNPSITTARQVLNILQNHYVERMGRAIVVNMPWWVNAFFTAITPFLDPVTKDKMRFNPKLPELVPVSQLDAEFGGENNFVFDHDIYWKTLVEYCHLAPDGGRLDKHGNPCIPPLGNGARAAFEDGADSTSADSTLDQRSTTTIDADQRSDSQETVNGTAFEVAASSAVPASDERVVDHYQLHSSMRDLSMDGTARPEGKHAESSPVNDTRSTSTFIYEYAFQSISIEEVPIVPTTQGPPAGPVVFDHPPTEEERLQAEALTRSAQQ</sequence>
<comment type="caution">
    <text evidence="1">The sequence shown here is derived from an EMBL/GenBank/DDBJ whole genome shotgun (WGS) entry which is preliminary data.</text>
</comment>
<accession>A0ACC2VIW4</accession>